<dbReference type="EMBL" id="BMAV01015069">
    <property type="protein sequence ID" value="GFY64081.1"/>
    <property type="molecule type" value="Genomic_DNA"/>
</dbReference>
<keyword evidence="2" id="KW-1185">Reference proteome</keyword>
<organism evidence="1 2">
    <name type="scientific">Trichonephila inaurata madagascariensis</name>
    <dbReference type="NCBI Taxonomy" id="2747483"/>
    <lineage>
        <taxon>Eukaryota</taxon>
        <taxon>Metazoa</taxon>
        <taxon>Ecdysozoa</taxon>
        <taxon>Arthropoda</taxon>
        <taxon>Chelicerata</taxon>
        <taxon>Arachnida</taxon>
        <taxon>Araneae</taxon>
        <taxon>Araneomorphae</taxon>
        <taxon>Entelegynae</taxon>
        <taxon>Araneoidea</taxon>
        <taxon>Nephilidae</taxon>
        <taxon>Trichonephila</taxon>
        <taxon>Trichonephila inaurata</taxon>
    </lineage>
</organism>
<evidence type="ECO:0000313" key="1">
    <source>
        <dbReference type="EMBL" id="GFY64081.1"/>
    </source>
</evidence>
<gene>
    <name evidence="1" type="ORF">TNIN_383691</name>
</gene>
<reference evidence="1" key="1">
    <citation type="submission" date="2020-08" db="EMBL/GenBank/DDBJ databases">
        <title>Multicomponent nature underlies the extraordinary mechanical properties of spider dragline silk.</title>
        <authorList>
            <person name="Kono N."/>
            <person name="Nakamura H."/>
            <person name="Mori M."/>
            <person name="Yoshida Y."/>
            <person name="Ohtoshi R."/>
            <person name="Malay A.D."/>
            <person name="Moran D.A.P."/>
            <person name="Tomita M."/>
            <person name="Numata K."/>
            <person name="Arakawa K."/>
        </authorList>
    </citation>
    <scope>NUCLEOTIDE SEQUENCE</scope>
</reference>
<accession>A0A8X6Y3N1</accession>
<proteinExistence type="predicted"/>
<dbReference type="AlphaFoldDB" id="A0A8X6Y3N1"/>
<evidence type="ECO:0000313" key="2">
    <source>
        <dbReference type="Proteomes" id="UP000886998"/>
    </source>
</evidence>
<dbReference type="Proteomes" id="UP000886998">
    <property type="component" value="Unassembled WGS sequence"/>
</dbReference>
<name>A0A8X6Y3N1_9ARAC</name>
<protein>
    <submittedName>
        <fullName evidence="1">Uncharacterized protein</fullName>
    </submittedName>
</protein>
<sequence>MSIIIDTWLNGGASVNRVQPSKSWLSSGSTTPRFMFEDLVLISHIGQLKTNEELWKNFITWDASVFDAPPYLMVIKCSKCLEMKEKLRETKECLNILEKILHQHDLSRLVLILF</sequence>
<comment type="caution">
    <text evidence="1">The sequence shown here is derived from an EMBL/GenBank/DDBJ whole genome shotgun (WGS) entry which is preliminary data.</text>
</comment>